<dbReference type="InterPro" id="IPR011650">
    <property type="entry name" value="Peptidase_M20_dimer"/>
</dbReference>
<dbReference type="Gene3D" id="3.30.70.360">
    <property type="match status" value="1"/>
</dbReference>
<comment type="caution">
    <text evidence="2">The sequence shown here is derived from an EMBL/GenBank/DDBJ whole genome shotgun (WGS) entry which is preliminary data.</text>
</comment>
<dbReference type="CDD" id="cd03886">
    <property type="entry name" value="M20_Acy1"/>
    <property type="match status" value="1"/>
</dbReference>
<dbReference type="RefSeq" id="WP_055257076.1">
    <property type="nucleotide sequence ID" value="NZ_BCMV01000040.1"/>
</dbReference>
<accession>A0ABM9UKH9</accession>
<organism evidence="2 3">
    <name type="scientific">Sarcina ventriculi</name>
    <name type="common">Clostridium ventriculi</name>
    <dbReference type="NCBI Taxonomy" id="1267"/>
    <lineage>
        <taxon>Bacteria</taxon>
        <taxon>Bacillati</taxon>
        <taxon>Bacillota</taxon>
        <taxon>Clostridia</taxon>
        <taxon>Eubacteriales</taxon>
        <taxon>Clostridiaceae</taxon>
        <taxon>Sarcina</taxon>
    </lineage>
</organism>
<sequence>MKINFKDEALLINNELVKMRRDFHEHPELGFEEYRTSKIIKDFLKNENIPYLEVAKTGVCAIIKGMKKEEDKEEKCIALRADIDGLPMVDKKVCSYSSKEKGKMHGCGHDAHTTILLGVAKILNKHKDSFSGCVKLFFEPAEETTGGAPLMINEGVLENPKVDKIVGLHVEETLDVGKIMVKEGVVNAASNPFFITIKGRGGHGAYPHMAIDPVVISSHVVLALQTIVSREIKPVNPAVVTVSTINGGTAENIIPDEVKLSGTIRTMTLEDRAYAVKRVKEIVSSICSAMRGDYEINIKESYPCLYNDNETVNLVRESAKTILGEENILEQEAPKLGVESFAYFALEKPSAFYFLGVRNEAKNIIHSAHNSLFDIDESALALGVALQSEIAFNYLTNR</sequence>
<dbReference type="InterPro" id="IPR017439">
    <property type="entry name" value="Amidohydrolase"/>
</dbReference>
<gene>
    <name evidence="2" type="primary">yxeP_1</name>
    <name evidence="2" type="ORF">ERS852473_00174</name>
</gene>
<dbReference type="NCBIfam" id="TIGR01891">
    <property type="entry name" value="amidohydrolases"/>
    <property type="match status" value="1"/>
</dbReference>
<dbReference type="EMBL" id="CYZR01000001">
    <property type="protein sequence ID" value="CUN45084.1"/>
    <property type="molecule type" value="Genomic_DNA"/>
</dbReference>
<dbReference type="PANTHER" id="PTHR11014">
    <property type="entry name" value="PEPTIDASE M20 FAMILY MEMBER"/>
    <property type="match status" value="1"/>
</dbReference>
<dbReference type="InterPro" id="IPR036264">
    <property type="entry name" value="Bact_exopeptidase_dim_dom"/>
</dbReference>
<evidence type="ECO:0000313" key="2">
    <source>
        <dbReference type="EMBL" id="CUN45084.1"/>
    </source>
</evidence>
<feature type="domain" description="Peptidase M20 dimerisation" evidence="1">
    <location>
        <begin position="195"/>
        <end position="286"/>
    </location>
</feature>
<name>A0ABM9UKH9_SARVE</name>
<dbReference type="Gene3D" id="3.40.630.10">
    <property type="entry name" value="Zn peptidases"/>
    <property type="match status" value="1"/>
</dbReference>
<reference evidence="2 3" key="1">
    <citation type="submission" date="2015-09" db="EMBL/GenBank/DDBJ databases">
        <authorList>
            <consortium name="Pathogen Informatics"/>
        </authorList>
    </citation>
    <scope>NUCLEOTIDE SEQUENCE [LARGE SCALE GENOMIC DNA]</scope>
    <source>
        <strain evidence="2 3">2789STDY5834858</strain>
    </source>
</reference>
<evidence type="ECO:0000313" key="3">
    <source>
        <dbReference type="Proteomes" id="UP000095488"/>
    </source>
</evidence>
<dbReference type="Pfam" id="PF07687">
    <property type="entry name" value="M20_dimer"/>
    <property type="match status" value="1"/>
</dbReference>
<dbReference type="PIRSF" id="PIRSF005962">
    <property type="entry name" value="Pept_M20D_amidohydro"/>
    <property type="match status" value="1"/>
</dbReference>
<proteinExistence type="predicted"/>
<evidence type="ECO:0000259" key="1">
    <source>
        <dbReference type="Pfam" id="PF07687"/>
    </source>
</evidence>
<dbReference type="EC" id="3.-.-.-" evidence="2"/>
<dbReference type="Pfam" id="PF01546">
    <property type="entry name" value="Peptidase_M20"/>
    <property type="match status" value="1"/>
</dbReference>
<keyword evidence="3" id="KW-1185">Reference proteome</keyword>
<dbReference type="Proteomes" id="UP000095488">
    <property type="component" value="Unassembled WGS sequence"/>
</dbReference>
<protein>
    <submittedName>
        <fullName evidence="2">Uncharacterized hydrolase YxeP</fullName>
        <ecNumber evidence="2">3.-.-.-</ecNumber>
    </submittedName>
</protein>
<dbReference type="InterPro" id="IPR002933">
    <property type="entry name" value="Peptidase_M20"/>
</dbReference>
<keyword evidence="2" id="KW-0378">Hydrolase</keyword>
<dbReference type="SUPFAM" id="SSF55031">
    <property type="entry name" value="Bacterial exopeptidase dimerisation domain"/>
    <property type="match status" value="1"/>
</dbReference>
<dbReference type="PANTHER" id="PTHR11014:SF63">
    <property type="entry name" value="METALLOPEPTIDASE, PUTATIVE (AFU_ORTHOLOGUE AFUA_6G09600)-RELATED"/>
    <property type="match status" value="1"/>
</dbReference>
<dbReference type="GO" id="GO:0016787">
    <property type="term" value="F:hydrolase activity"/>
    <property type="evidence" value="ECO:0007669"/>
    <property type="project" value="UniProtKB-KW"/>
</dbReference>
<dbReference type="SUPFAM" id="SSF53187">
    <property type="entry name" value="Zn-dependent exopeptidases"/>
    <property type="match status" value="1"/>
</dbReference>